<dbReference type="EMBL" id="LRRD01000007">
    <property type="protein sequence ID" value="KXW59010.1"/>
    <property type="molecule type" value="Genomic_DNA"/>
</dbReference>
<comment type="caution">
    <text evidence="2">The sequence shown here is derived from an EMBL/GenBank/DDBJ whole genome shotgun (WGS) entry which is preliminary data.</text>
</comment>
<reference evidence="2 3" key="1">
    <citation type="submission" date="2016-01" db="EMBL/GenBank/DDBJ databases">
        <title>Genome sequence of the acidophilic iron oxidising Ferrovum strain Z-31.</title>
        <authorList>
            <person name="Poehlein A."/>
            <person name="Ullrich S.R."/>
            <person name="Schloemann M."/>
            <person name="Muehling M."/>
            <person name="Daniel R."/>
        </authorList>
    </citation>
    <scope>NUCLEOTIDE SEQUENCE [LARGE SCALE GENOMIC DNA]</scope>
    <source>
        <strain evidence="2 3">Z-31</strain>
    </source>
</reference>
<keyword evidence="1" id="KW-1133">Transmembrane helix</keyword>
<protein>
    <submittedName>
        <fullName evidence="2">Uncharacterized protein</fullName>
    </submittedName>
</protein>
<dbReference type="RefSeq" id="WP_031597339.1">
    <property type="nucleotide sequence ID" value="NZ_JPOQ01000054.1"/>
</dbReference>
<dbReference type="AlphaFoldDB" id="A0A149W0P2"/>
<proteinExistence type="predicted"/>
<evidence type="ECO:0000313" key="3">
    <source>
        <dbReference type="Proteomes" id="UP000075653"/>
    </source>
</evidence>
<name>A0A149W0P2_9PROT</name>
<gene>
    <name evidence="2" type="ORF">FEMY_05330</name>
</gene>
<dbReference type="STRING" id="1789004.FEMY_05330"/>
<keyword evidence="3" id="KW-1185">Reference proteome</keyword>
<dbReference type="PATRIC" id="fig|1789004.3.peg.531"/>
<keyword evidence="1" id="KW-0472">Membrane</keyword>
<accession>A0A149W0P2</accession>
<dbReference type="Proteomes" id="UP000075653">
    <property type="component" value="Unassembled WGS sequence"/>
</dbReference>
<sequence>MSDTQQALQPENNPKRNSTLRDERLQQLMESCQQEVLRQIIGPFGLTPVMFDDKDGGNVATVHNADKSMFPDEQHEKNHEIANDLYSQQVRQTHWDDKGARGKIHKANNEALDAGQEVLSDATQKPMTKGEIHGDHTVSLKEAHGDKALHLRFSEEERKQILNNEKNMAFIEASLNTSKGERSWDECLNDPEFVQKHNLSRDHIKQIKANDKQARSYIQRKKNKRLADELLSTGAKEAGKNAMRQALGVLLHEFVNGSFVEIKTLLKERSSEENLIDRLVASLKRVMNRVIKKLKAALDTAIQGGVQGFISNLLTFLINNLITTSKKIVTIIRESMQSLWKAIKLMVNPPEGMSALEITREVTKIIAAVVTMGLGMLLEESVKGFIMTIPVLVPIADVLATALTAIMTGITGALIVYGVDRLFDWLSSTGTELLTAQEANADAQVLVMGRLQSWLSIQYENSRLYEVCVAEYRQVQQSFAVISFQMEAATVEAGESIRARNFMIEAVESQIDRKKRLEDALKSF</sequence>
<organism evidence="2 3">
    <name type="scientific">Ferrovum myxofaciens</name>
    <dbReference type="NCBI Taxonomy" id="416213"/>
    <lineage>
        <taxon>Bacteria</taxon>
        <taxon>Pseudomonadati</taxon>
        <taxon>Pseudomonadota</taxon>
        <taxon>Betaproteobacteria</taxon>
        <taxon>Ferrovales</taxon>
        <taxon>Ferrovaceae</taxon>
        <taxon>Ferrovum</taxon>
    </lineage>
</organism>
<keyword evidence="1" id="KW-0812">Transmembrane</keyword>
<feature type="transmembrane region" description="Helical" evidence="1">
    <location>
        <begin position="398"/>
        <end position="419"/>
    </location>
</feature>
<dbReference type="OrthoDB" id="2497689at2"/>
<evidence type="ECO:0000313" key="2">
    <source>
        <dbReference type="EMBL" id="KXW59010.1"/>
    </source>
</evidence>
<evidence type="ECO:0000256" key="1">
    <source>
        <dbReference type="SAM" id="Phobius"/>
    </source>
</evidence>